<keyword evidence="1" id="KW-0808">Transferase</keyword>
<dbReference type="InterPro" id="IPR000182">
    <property type="entry name" value="GNAT_dom"/>
</dbReference>
<name>A0A221W4E5_9PSEU</name>
<dbReference type="PANTHER" id="PTHR43792:SF1">
    <property type="entry name" value="N-ACETYLTRANSFERASE DOMAIN-CONTAINING PROTEIN"/>
    <property type="match status" value="1"/>
</dbReference>
<dbReference type="GO" id="GO:0016301">
    <property type="term" value="F:kinase activity"/>
    <property type="evidence" value="ECO:0007669"/>
    <property type="project" value="UniProtKB-KW"/>
</dbReference>
<proteinExistence type="predicted"/>
<dbReference type="GO" id="GO:0016747">
    <property type="term" value="F:acyltransferase activity, transferring groups other than amino-acyl groups"/>
    <property type="evidence" value="ECO:0007669"/>
    <property type="project" value="InterPro"/>
</dbReference>
<accession>A0A221W4E5</accession>
<dbReference type="Proteomes" id="UP000204221">
    <property type="component" value="Chromosome"/>
</dbReference>
<dbReference type="InterPro" id="IPR051531">
    <property type="entry name" value="N-acetyltransferase"/>
</dbReference>
<dbReference type="Pfam" id="PF13302">
    <property type="entry name" value="Acetyltransf_3"/>
    <property type="match status" value="1"/>
</dbReference>
<dbReference type="OrthoDB" id="3533156at2"/>
<dbReference type="RefSeq" id="WP_093941772.1">
    <property type="nucleotide sequence ID" value="NZ_CP022521.1"/>
</dbReference>
<dbReference type="PROSITE" id="PS51186">
    <property type="entry name" value="GNAT"/>
    <property type="match status" value="1"/>
</dbReference>
<dbReference type="EMBL" id="CP022521">
    <property type="protein sequence ID" value="ASO20447.1"/>
    <property type="molecule type" value="Genomic_DNA"/>
</dbReference>
<gene>
    <name evidence="1" type="ORF">AHOG_14020</name>
</gene>
<reference evidence="1 2" key="1">
    <citation type="submission" date="2017-07" db="EMBL/GenBank/DDBJ databases">
        <title>Complete genome sequence of Actinoalloteichus hoggarensis DSM 45943, type strain of Actinoalloteichus hoggarensis.</title>
        <authorList>
            <person name="Ruckert C."/>
            <person name="Nouioui I."/>
            <person name="Willmese J."/>
            <person name="van Wezel G."/>
            <person name="Klenk H.-P."/>
            <person name="Kalinowski J."/>
            <person name="Zotchev S.B."/>
        </authorList>
    </citation>
    <scope>NUCLEOTIDE SEQUENCE [LARGE SCALE GENOMIC DNA]</scope>
    <source>
        <strain evidence="1 2">DSM 45943</strain>
    </source>
</reference>
<sequence length="179" mass="20094">MTEHEADAETVSTPRLSLRRPVHDDVGAMLAVHRDPRTCAHNPSDRLRTEAEAERLFHRWDDQWERFGIGYLVLREHDSATVLGFCGVKSLLLKDRAVLNLFYRLAPSVWGRGLASEAARAVVIWARLRVPGPPIIARVRPANTASQHVARRAGLRRAAHLDGPGPDGLDWLYATDWPD</sequence>
<protein>
    <submittedName>
        <fullName evidence="1">Anhydro-N-acetylmuramic acid kinase</fullName>
    </submittedName>
</protein>
<dbReference type="PANTHER" id="PTHR43792">
    <property type="entry name" value="GNAT FAMILY, PUTATIVE (AFU_ORTHOLOGUE AFUA_3G00765)-RELATED-RELATED"/>
    <property type="match status" value="1"/>
</dbReference>
<dbReference type="KEGG" id="ahg:AHOG_14020"/>
<dbReference type="SUPFAM" id="SSF55729">
    <property type="entry name" value="Acyl-CoA N-acyltransferases (Nat)"/>
    <property type="match status" value="1"/>
</dbReference>
<dbReference type="AlphaFoldDB" id="A0A221W4E5"/>
<evidence type="ECO:0000313" key="2">
    <source>
        <dbReference type="Proteomes" id="UP000204221"/>
    </source>
</evidence>
<dbReference type="Gene3D" id="3.40.630.30">
    <property type="match status" value="1"/>
</dbReference>
<keyword evidence="2" id="KW-1185">Reference proteome</keyword>
<evidence type="ECO:0000313" key="1">
    <source>
        <dbReference type="EMBL" id="ASO20447.1"/>
    </source>
</evidence>
<keyword evidence="1" id="KW-0418">Kinase</keyword>
<dbReference type="InterPro" id="IPR016181">
    <property type="entry name" value="Acyl_CoA_acyltransferase"/>
</dbReference>
<organism evidence="1 2">
    <name type="scientific">Actinoalloteichus hoggarensis</name>
    <dbReference type="NCBI Taxonomy" id="1470176"/>
    <lineage>
        <taxon>Bacteria</taxon>
        <taxon>Bacillati</taxon>
        <taxon>Actinomycetota</taxon>
        <taxon>Actinomycetes</taxon>
        <taxon>Pseudonocardiales</taxon>
        <taxon>Pseudonocardiaceae</taxon>
        <taxon>Actinoalloteichus</taxon>
    </lineage>
</organism>